<dbReference type="NCBIfam" id="TIGR00176">
    <property type="entry name" value="mobB"/>
    <property type="match status" value="1"/>
</dbReference>
<dbReference type="PANTHER" id="PTHR40072:SF1">
    <property type="entry name" value="MOLYBDOPTERIN-GUANINE DINUCLEOTIDE BIOSYNTHESIS ADAPTER PROTEIN"/>
    <property type="match status" value="1"/>
</dbReference>
<reference evidence="2 3" key="1">
    <citation type="submission" date="2023-10" db="EMBL/GenBank/DDBJ databases">
        <title>Niallia locisalis sp.nov. isolated from a salt pond sample.</title>
        <authorList>
            <person name="Li X.-J."/>
            <person name="Dong L."/>
        </authorList>
    </citation>
    <scope>NUCLEOTIDE SEQUENCE [LARGE SCALE GENOMIC DNA]</scope>
    <source>
        <strain evidence="2 3">DSM 29761</strain>
    </source>
</reference>
<proteinExistence type="predicted"/>
<protein>
    <submittedName>
        <fullName evidence="2">Molybdopterin-guanine dinucleotide biosynthesis protein B</fullName>
    </submittedName>
</protein>
<dbReference type="Proteomes" id="UP001357223">
    <property type="component" value="Chromosome"/>
</dbReference>
<evidence type="ECO:0000259" key="1">
    <source>
        <dbReference type="Pfam" id="PF03205"/>
    </source>
</evidence>
<dbReference type="PANTHER" id="PTHR40072">
    <property type="entry name" value="MOLYBDOPTERIN-GUANINE DINUCLEOTIDE BIOSYNTHESIS ADAPTER PROTEIN-RELATED"/>
    <property type="match status" value="1"/>
</dbReference>
<dbReference type="EMBL" id="CP137640">
    <property type="protein sequence ID" value="WVX80138.1"/>
    <property type="molecule type" value="Genomic_DNA"/>
</dbReference>
<sequence length="170" mass="19215">MVKPFVLQIAGYQNSGKTTFLHKLLTELKKNGFNTVTVKHHGHGGKPDMKEDNDSARHVSAGATASLVEGGGRLILQSEPAYWSLEEQLALMSFFQPDFIIIEGHKHEGYPKVVLIRNQDDMTLLQQLTNIQLVLYEDKPPAGFLDRSFHRNDQQATQWLVEYLAARLKT</sequence>
<dbReference type="InterPro" id="IPR004435">
    <property type="entry name" value="MobB_dom"/>
</dbReference>
<dbReference type="Gene3D" id="3.40.50.300">
    <property type="entry name" value="P-loop containing nucleotide triphosphate hydrolases"/>
    <property type="match status" value="1"/>
</dbReference>
<dbReference type="InterPro" id="IPR027417">
    <property type="entry name" value="P-loop_NTPase"/>
</dbReference>
<evidence type="ECO:0000313" key="3">
    <source>
        <dbReference type="Proteomes" id="UP001357223"/>
    </source>
</evidence>
<dbReference type="RefSeq" id="WP_338449068.1">
    <property type="nucleotide sequence ID" value="NZ_CP137640.1"/>
</dbReference>
<dbReference type="Pfam" id="PF03205">
    <property type="entry name" value="MobB"/>
    <property type="match status" value="1"/>
</dbReference>
<name>A0ABZ2CAR6_9BACI</name>
<gene>
    <name evidence="2" type="primary">mobB</name>
    <name evidence="2" type="ORF">R4Z09_23070</name>
</gene>
<organism evidence="2 3">
    <name type="scientific">Niallia oryzisoli</name>
    <dbReference type="NCBI Taxonomy" id="1737571"/>
    <lineage>
        <taxon>Bacteria</taxon>
        <taxon>Bacillati</taxon>
        <taxon>Bacillota</taxon>
        <taxon>Bacilli</taxon>
        <taxon>Bacillales</taxon>
        <taxon>Bacillaceae</taxon>
        <taxon>Niallia</taxon>
    </lineage>
</organism>
<dbReference type="InterPro" id="IPR052539">
    <property type="entry name" value="MGD_biosynthesis_adapter"/>
</dbReference>
<evidence type="ECO:0000313" key="2">
    <source>
        <dbReference type="EMBL" id="WVX80138.1"/>
    </source>
</evidence>
<dbReference type="SUPFAM" id="SSF52540">
    <property type="entry name" value="P-loop containing nucleoside triphosphate hydrolases"/>
    <property type="match status" value="1"/>
</dbReference>
<keyword evidence="3" id="KW-1185">Reference proteome</keyword>
<accession>A0ABZ2CAR6</accession>
<feature type="domain" description="Molybdopterin-guanine dinucleotide biosynthesis protein B (MobB)" evidence="1">
    <location>
        <begin position="6"/>
        <end position="131"/>
    </location>
</feature>